<name>A0ABS3W5I4_9BACL</name>
<evidence type="ECO:0000256" key="8">
    <source>
        <dbReference type="SAM" id="MobiDB-lite"/>
    </source>
</evidence>
<dbReference type="Proteomes" id="UP000670947">
    <property type="component" value="Unassembled WGS sequence"/>
</dbReference>
<keyword evidence="4 9" id="KW-0732">Signal</keyword>
<proteinExistence type="inferred from homology"/>
<comment type="similarity">
    <text evidence="2">Belongs to the GerABKC lipoprotein family.</text>
</comment>
<keyword evidence="6" id="KW-0564">Palmitate</keyword>
<keyword evidence="5" id="KW-0472">Membrane</keyword>
<keyword evidence="3" id="KW-0309">Germination</keyword>
<dbReference type="InterPro" id="IPR046953">
    <property type="entry name" value="Spore_GerAC-like_C"/>
</dbReference>
<reference evidence="12 13" key="1">
    <citation type="submission" date="2021-03" db="EMBL/GenBank/DDBJ databases">
        <title>Paenibacillus artemisicola MWE-103 whole genome sequence.</title>
        <authorList>
            <person name="Ham Y.J."/>
        </authorList>
    </citation>
    <scope>NUCLEOTIDE SEQUENCE [LARGE SCALE GENOMIC DNA]</scope>
    <source>
        <strain evidence="12 13">MWE-103</strain>
    </source>
</reference>
<keyword evidence="7" id="KW-0449">Lipoprotein</keyword>
<dbReference type="Pfam" id="PF05504">
    <property type="entry name" value="Spore_GerAC"/>
    <property type="match status" value="1"/>
</dbReference>
<dbReference type="Pfam" id="PF25198">
    <property type="entry name" value="Spore_GerAC_N"/>
    <property type="match status" value="1"/>
</dbReference>
<evidence type="ECO:0000256" key="6">
    <source>
        <dbReference type="ARBA" id="ARBA00023139"/>
    </source>
</evidence>
<dbReference type="InterPro" id="IPR038501">
    <property type="entry name" value="Spore_GerAC_C_sf"/>
</dbReference>
<feature type="region of interest" description="Disordered" evidence="8">
    <location>
        <begin position="383"/>
        <end position="422"/>
    </location>
</feature>
<evidence type="ECO:0000313" key="12">
    <source>
        <dbReference type="EMBL" id="MBO7743548.1"/>
    </source>
</evidence>
<evidence type="ECO:0000259" key="11">
    <source>
        <dbReference type="Pfam" id="PF25198"/>
    </source>
</evidence>
<evidence type="ECO:0000256" key="2">
    <source>
        <dbReference type="ARBA" id="ARBA00007886"/>
    </source>
</evidence>
<dbReference type="Gene3D" id="3.30.300.210">
    <property type="entry name" value="Nutrient germinant receptor protein C, domain 3"/>
    <property type="match status" value="1"/>
</dbReference>
<dbReference type="InterPro" id="IPR057336">
    <property type="entry name" value="GerAC_N"/>
</dbReference>
<dbReference type="InterPro" id="IPR008844">
    <property type="entry name" value="Spore_GerAC-like"/>
</dbReference>
<dbReference type="PROSITE" id="PS51257">
    <property type="entry name" value="PROKAR_LIPOPROTEIN"/>
    <property type="match status" value="1"/>
</dbReference>
<evidence type="ECO:0000256" key="9">
    <source>
        <dbReference type="SAM" id="SignalP"/>
    </source>
</evidence>
<evidence type="ECO:0000256" key="3">
    <source>
        <dbReference type="ARBA" id="ARBA00022544"/>
    </source>
</evidence>
<gene>
    <name evidence="12" type="ORF">I8J29_05035</name>
</gene>
<dbReference type="NCBIfam" id="TIGR02887">
    <property type="entry name" value="spore_ger_x_C"/>
    <property type="match status" value="1"/>
</dbReference>
<organism evidence="12 13">
    <name type="scientific">Paenibacillus artemisiicola</name>
    <dbReference type="NCBI Taxonomy" id="1172618"/>
    <lineage>
        <taxon>Bacteria</taxon>
        <taxon>Bacillati</taxon>
        <taxon>Bacillota</taxon>
        <taxon>Bacilli</taxon>
        <taxon>Bacillales</taxon>
        <taxon>Paenibacillaceae</taxon>
        <taxon>Paenibacillus</taxon>
    </lineage>
</organism>
<feature type="domain" description="Spore germination protein N-terminal" evidence="11">
    <location>
        <begin position="24"/>
        <end position="199"/>
    </location>
</feature>
<feature type="compositionally biased region" description="Basic and acidic residues" evidence="8">
    <location>
        <begin position="385"/>
        <end position="408"/>
    </location>
</feature>
<dbReference type="PANTHER" id="PTHR35789:SF1">
    <property type="entry name" value="SPORE GERMINATION PROTEIN B3"/>
    <property type="match status" value="1"/>
</dbReference>
<protein>
    <submittedName>
        <fullName evidence="12">Ger(X)C family spore germination protein</fullName>
    </submittedName>
</protein>
<feature type="chain" id="PRO_5046267350" evidence="9">
    <location>
        <begin position="21"/>
        <end position="422"/>
    </location>
</feature>
<comment type="subcellular location">
    <subcellularLocation>
        <location evidence="1">Membrane</location>
        <topology evidence="1">Lipid-anchor</topology>
    </subcellularLocation>
</comment>
<evidence type="ECO:0000256" key="7">
    <source>
        <dbReference type="ARBA" id="ARBA00023288"/>
    </source>
</evidence>
<dbReference type="RefSeq" id="WP_208846568.1">
    <property type="nucleotide sequence ID" value="NZ_JAGGDJ010000002.1"/>
</dbReference>
<evidence type="ECO:0000256" key="5">
    <source>
        <dbReference type="ARBA" id="ARBA00023136"/>
    </source>
</evidence>
<dbReference type="EMBL" id="JAGGDJ010000002">
    <property type="protein sequence ID" value="MBO7743548.1"/>
    <property type="molecule type" value="Genomic_DNA"/>
</dbReference>
<evidence type="ECO:0000256" key="4">
    <source>
        <dbReference type="ARBA" id="ARBA00022729"/>
    </source>
</evidence>
<evidence type="ECO:0000259" key="10">
    <source>
        <dbReference type="Pfam" id="PF05504"/>
    </source>
</evidence>
<dbReference type="PANTHER" id="PTHR35789">
    <property type="entry name" value="SPORE GERMINATION PROTEIN B3"/>
    <property type="match status" value="1"/>
</dbReference>
<feature type="signal peptide" evidence="9">
    <location>
        <begin position="1"/>
        <end position="20"/>
    </location>
</feature>
<sequence length="422" mass="46545">MNARKPGLLLLAFLSLSLIAGCGNRREPDHLAFDMGDGLDLTKDGKLEVSFQIAIPSGFGGGENAWGGGGGSQEAYELTSAAGINIYDAMRNAQKELSRELFPGHREVILIGQRLAERGIPRLLDQFVRNPRSELRSKLFVVKDAQAKDVLKQKAIFEPFTAMAIKRQEDIYRLRYVYFHDFLSDTLTEGLDPYVPAIGLTARSKPYYYGSAVFNKAMGLRMVGFLDDNETIYANWITGKQDGYESSLPIGGSAKDTISVTFESLRKSIRTRIARNRITVDLRLSGNGAIVENNSSLNPTLAADRHAIEQALNGKTKREIEALIAKVQREYRADIFGFGEALHRQHPVQWKTVSGNWNDRFAELQVAVQVKLTCVRNSGLVTSPIDEHGSVQPADREEGSEHAGKGTHDALGNAARLDAADH</sequence>
<feature type="domain" description="Spore germination GerAC-like C-terminal" evidence="10">
    <location>
        <begin position="210"/>
        <end position="375"/>
    </location>
</feature>
<keyword evidence="13" id="KW-1185">Reference proteome</keyword>
<comment type="caution">
    <text evidence="12">The sequence shown here is derived from an EMBL/GenBank/DDBJ whole genome shotgun (WGS) entry which is preliminary data.</text>
</comment>
<accession>A0ABS3W5I4</accession>
<evidence type="ECO:0000256" key="1">
    <source>
        <dbReference type="ARBA" id="ARBA00004635"/>
    </source>
</evidence>
<evidence type="ECO:0000313" key="13">
    <source>
        <dbReference type="Proteomes" id="UP000670947"/>
    </source>
</evidence>